<keyword evidence="2 5" id="KW-0808">Transferase</keyword>
<evidence type="ECO:0000256" key="2">
    <source>
        <dbReference type="ARBA" id="ARBA00022679"/>
    </source>
</evidence>
<dbReference type="Proteomes" id="UP000030125">
    <property type="component" value="Unassembled WGS sequence"/>
</dbReference>
<name>A0A0A2ES63_PORCN</name>
<comment type="function">
    <text evidence="5">Activates KDO (a required 8-carbon sugar) for incorporation into bacterial lipopolysaccharide in Gram-negative bacteria.</text>
</comment>
<evidence type="ECO:0000256" key="5">
    <source>
        <dbReference type="HAMAP-Rule" id="MF_00057"/>
    </source>
</evidence>
<dbReference type="SUPFAM" id="SSF53448">
    <property type="entry name" value="Nucleotide-diphospho-sugar transferases"/>
    <property type="match status" value="1"/>
</dbReference>
<sequence length="250" mass="27716">MTVIGIIPARYGSTRLPGKPLLKIGDKPIIQHVYERASAVLSYVVVATDDERIVEAVKGFGGNVILTSTEHRSGTDRCEEALRKCGVKADVVINIQGDEPFVSAEHINGLISCFEQSDTDIATTVVQFSPSATYEEIANPNVVKVVVAHDARALYFSRSVIPHLRGVDTKDYPTRHTFLKHQGMYAYTAKALHEISRLSPGALEECESLEQLRWLQEGYCIRTIVTKTNSIGIDTPEDLELARKYIETLK</sequence>
<dbReference type="EMBL" id="JQJD01000024">
    <property type="protein sequence ID" value="KGN81706.1"/>
    <property type="molecule type" value="Genomic_DNA"/>
</dbReference>
<comment type="catalytic activity">
    <reaction evidence="5">
        <text>3-deoxy-alpha-D-manno-oct-2-ulosonate + CTP = CMP-3-deoxy-beta-D-manno-octulosonate + diphosphate</text>
        <dbReference type="Rhea" id="RHEA:23448"/>
        <dbReference type="ChEBI" id="CHEBI:33019"/>
        <dbReference type="ChEBI" id="CHEBI:37563"/>
        <dbReference type="ChEBI" id="CHEBI:85986"/>
        <dbReference type="ChEBI" id="CHEBI:85987"/>
        <dbReference type="EC" id="2.7.7.38"/>
    </reaction>
</comment>
<dbReference type="PANTHER" id="PTHR42866">
    <property type="entry name" value="3-DEOXY-MANNO-OCTULOSONATE CYTIDYLYLTRANSFERASE"/>
    <property type="match status" value="1"/>
</dbReference>
<dbReference type="AlphaFoldDB" id="A0A0A2ES63"/>
<dbReference type="NCBIfam" id="NF009905">
    <property type="entry name" value="PRK13368.1"/>
    <property type="match status" value="1"/>
</dbReference>
<comment type="caution">
    <text evidence="6">The sequence shown here is derived from an EMBL/GenBank/DDBJ whole genome shotgun (WGS) entry which is preliminary data.</text>
</comment>
<reference evidence="6 7" key="1">
    <citation type="submission" date="2014-08" db="EMBL/GenBank/DDBJ databases">
        <title>Porphyromonas cangingivalis strain:COT-109_OH1386 Genome sequencing.</title>
        <authorList>
            <person name="Wallis C."/>
            <person name="Deusch O."/>
            <person name="O'Flynn C."/>
            <person name="Davis I."/>
            <person name="Jospin G."/>
            <person name="Darling A.E."/>
            <person name="Coil D.A."/>
            <person name="Alexiev A."/>
            <person name="Horsfall A."/>
            <person name="Kirkwood N."/>
            <person name="Harris S."/>
            <person name="Eisen J.A."/>
        </authorList>
    </citation>
    <scope>NUCLEOTIDE SEQUENCE [LARGE SCALE GENOMIC DNA]</scope>
    <source>
        <strain evidence="7">COT-109 OH1386</strain>
    </source>
</reference>
<comment type="pathway">
    <text evidence="5">Nucleotide-sugar biosynthesis; CMP-3-deoxy-D-manno-octulosonate biosynthesis; CMP-3-deoxy-D-manno-octulosonate from 3-deoxy-D-manno-octulosonate and CTP: step 1/1.</text>
</comment>
<gene>
    <name evidence="5" type="primary">kdsB</name>
    <name evidence="6" type="ORF">HQ35_04005</name>
</gene>
<keyword evidence="4 5" id="KW-0448">Lipopolysaccharide biosynthesis</keyword>
<dbReference type="GO" id="GO:0016020">
    <property type="term" value="C:membrane"/>
    <property type="evidence" value="ECO:0007669"/>
    <property type="project" value="UniProtKB-SubCell"/>
</dbReference>
<proteinExistence type="inferred from homology"/>
<dbReference type="FunFam" id="3.90.550.10:FF:000011">
    <property type="entry name" value="3-deoxy-manno-octulosonate cytidylyltransferase"/>
    <property type="match status" value="1"/>
</dbReference>
<dbReference type="STRING" id="36874.HQ34_03620"/>
<protein>
    <recommendedName>
        <fullName evidence="5">3-deoxy-manno-octulosonate cytidylyltransferase</fullName>
        <ecNumber evidence="5">2.7.7.38</ecNumber>
    </recommendedName>
    <alternativeName>
        <fullName evidence="5">CMP-2-keto-3-deoxyoctulosonic acid synthase</fullName>
        <shortName evidence="5">CKS</shortName>
        <shortName evidence="5">CMP-KDO synthase</shortName>
    </alternativeName>
</protein>
<dbReference type="HAMAP" id="MF_00057">
    <property type="entry name" value="KdsB"/>
    <property type="match status" value="1"/>
</dbReference>
<evidence type="ECO:0000256" key="1">
    <source>
        <dbReference type="ARBA" id="ARBA00004370"/>
    </source>
</evidence>
<evidence type="ECO:0000313" key="6">
    <source>
        <dbReference type="EMBL" id="KGN81706.1"/>
    </source>
</evidence>
<keyword evidence="3 5" id="KW-0548">Nucleotidyltransferase</keyword>
<dbReference type="Pfam" id="PF02348">
    <property type="entry name" value="CTP_transf_3"/>
    <property type="match status" value="1"/>
</dbReference>
<dbReference type="GO" id="GO:0033468">
    <property type="term" value="P:CMP-keto-3-deoxy-D-manno-octulosonic acid biosynthetic process"/>
    <property type="evidence" value="ECO:0007669"/>
    <property type="project" value="UniProtKB-UniRule"/>
</dbReference>
<comment type="similarity">
    <text evidence="5">Belongs to the KdsB family.</text>
</comment>
<dbReference type="NCBIfam" id="NF003952">
    <property type="entry name" value="PRK05450.1-5"/>
    <property type="match status" value="1"/>
</dbReference>
<dbReference type="GO" id="GO:0008690">
    <property type="term" value="F:3-deoxy-manno-octulosonate cytidylyltransferase activity"/>
    <property type="evidence" value="ECO:0007669"/>
    <property type="project" value="UniProtKB-UniRule"/>
</dbReference>
<dbReference type="GO" id="GO:0009103">
    <property type="term" value="P:lipopolysaccharide biosynthetic process"/>
    <property type="evidence" value="ECO:0007669"/>
    <property type="project" value="UniProtKB-UniRule"/>
</dbReference>
<dbReference type="eggNOG" id="COG1212">
    <property type="taxonomic scope" value="Bacteria"/>
</dbReference>
<dbReference type="InterPro" id="IPR003329">
    <property type="entry name" value="Cytidylyl_trans"/>
</dbReference>
<dbReference type="InterPro" id="IPR029044">
    <property type="entry name" value="Nucleotide-diphossugar_trans"/>
</dbReference>
<dbReference type="NCBIfam" id="TIGR00466">
    <property type="entry name" value="kdsB"/>
    <property type="match status" value="1"/>
</dbReference>
<evidence type="ECO:0000256" key="3">
    <source>
        <dbReference type="ARBA" id="ARBA00022695"/>
    </source>
</evidence>
<organism evidence="6 7">
    <name type="scientific">Porphyromonas cangingivalis</name>
    <dbReference type="NCBI Taxonomy" id="36874"/>
    <lineage>
        <taxon>Bacteria</taxon>
        <taxon>Pseudomonadati</taxon>
        <taxon>Bacteroidota</taxon>
        <taxon>Bacteroidia</taxon>
        <taxon>Bacteroidales</taxon>
        <taxon>Porphyromonadaceae</taxon>
        <taxon>Porphyromonas</taxon>
    </lineage>
</organism>
<evidence type="ECO:0000313" key="7">
    <source>
        <dbReference type="Proteomes" id="UP000030125"/>
    </source>
</evidence>
<accession>A0A0A2ES63</accession>
<comment type="subcellular location">
    <subcellularLocation>
        <location evidence="5">Cytoplasm</location>
    </subcellularLocation>
    <subcellularLocation>
        <location evidence="1">Membrane</location>
    </subcellularLocation>
</comment>
<dbReference type="CDD" id="cd02517">
    <property type="entry name" value="CMP-KDO-Synthetase"/>
    <property type="match status" value="1"/>
</dbReference>
<dbReference type="NCBIfam" id="NF003950">
    <property type="entry name" value="PRK05450.1-3"/>
    <property type="match status" value="1"/>
</dbReference>
<dbReference type="UniPathway" id="UPA00358">
    <property type="reaction ID" value="UER00476"/>
</dbReference>
<evidence type="ECO:0000256" key="4">
    <source>
        <dbReference type="ARBA" id="ARBA00022985"/>
    </source>
</evidence>
<keyword evidence="7" id="KW-1185">Reference proteome</keyword>
<dbReference type="PANTHER" id="PTHR42866:SF2">
    <property type="entry name" value="3-DEOXY-MANNO-OCTULOSONATE CYTIDYLYLTRANSFERASE, MITOCHONDRIAL"/>
    <property type="match status" value="1"/>
</dbReference>
<dbReference type="GO" id="GO:0005829">
    <property type="term" value="C:cytosol"/>
    <property type="evidence" value="ECO:0007669"/>
    <property type="project" value="TreeGrafter"/>
</dbReference>
<dbReference type="OrthoDB" id="9815559at2"/>
<dbReference type="EC" id="2.7.7.38" evidence="5"/>
<dbReference type="InterPro" id="IPR004528">
    <property type="entry name" value="KdsB"/>
</dbReference>
<dbReference type="Gene3D" id="3.90.550.10">
    <property type="entry name" value="Spore Coat Polysaccharide Biosynthesis Protein SpsA, Chain A"/>
    <property type="match status" value="1"/>
</dbReference>
<keyword evidence="5" id="KW-0963">Cytoplasm</keyword>